<evidence type="ECO:0000313" key="3">
    <source>
        <dbReference type="Proteomes" id="UP000077701"/>
    </source>
</evidence>
<name>A0A161LPI2_9ACTN</name>
<dbReference type="Pfam" id="PF14243">
    <property type="entry name" value="R2K_3"/>
    <property type="match status" value="1"/>
</dbReference>
<protein>
    <submittedName>
        <fullName evidence="2">Membrane protein</fullName>
    </submittedName>
</protein>
<comment type="caution">
    <text evidence="2">The sequence shown here is derived from an EMBL/GenBank/DDBJ whole genome shotgun (WGS) entry which is preliminary data.</text>
</comment>
<reference evidence="3" key="2">
    <citation type="submission" date="2016-04" db="EMBL/GenBank/DDBJ databases">
        <title>Planomonospora sphaerica JCM9374 whole genome shotgun sequence.</title>
        <authorList>
            <person name="Suzuki T."/>
            <person name="Dohra H."/>
            <person name="Kodani S."/>
        </authorList>
    </citation>
    <scope>NUCLEOTIDE SEQUENCE [LARGE SCALE GENOMIC DNA]</scope>
    <source>
        <strain evidence="3">JCM 9374</strain>
    </source>
</reference>
<sequence length="289" mass="30874">MTVGFLLCSDPLRPRRADPHFEREARAAREADAPLALVDHDAVAAGRAGEAVSRVPVGFGPVWYRGWMLRAERYAELEEALLARGCRLLTGARAYRSGHELPGWIGCFGGLTPETVVLPLEPGGAPPAGELLTRLTAGLGPGGFVVKDYVKSRKHEWLEACYAPDPAALERVAARFLELQGDDLAGGLVVRRFEEFQGPQVRVWWLDGEPVFVGPHPDEPDGAAAGPGDLGAVRAAVRELGVRFVTTDLVRRADGAWRVIEVGDGQVSDWPAGADPAVLVAALLGGGRP</sequence>
<dbReference type="AlphaFoldDB" id="A0A161LPI2"/>
<evidence type="ECO:0000313" key="2">
    <source>
        <dbReference type="EMBL" id="GAT69985.1"/>
    </source>
</evidence>
<gene>
    <name evidence="2" type="ORF">PS9374_05665</name>
</gene>
<dbReference type="STRING" id="161355.PS9374_05665"/>
<keyword evidence="3" id="KW-1185">Reference proteome</keyword>
<dbReference type="RefSeq" id="WP_068901811.1">
    <property type="nucleotide sequence ID" value="NZ_BDCX01000015.1"/>
</dbReference>
<dbReference type="Proteomes" id="UP000077701">
    <property type="component" value="Unassembled WGS sequence"/>
</dbReference>
<dbReference type="EMBL" id="BDCX01000015">
    <property type="protein sequence ID" value="GAT69985.1"/>
    <property type="molecule type" value="Genomic_DNA"/>
</dbReference>
<evidence type="ECO:0000259" key="1">
    <source>
        <dbReference type="Pfam" id="PF14243"/>
    </source>
</evidence>
<organism evidence="2 3">
    <name type="scientific">Planomonospora sphaerica</name>
    <dbReference type="NCBI Taxonomy" id="161355"/>
    <lineage>
        <taxon>Bacteria</taxon>
        <taxon>Bacillati</taxon>
        <taxon>Actinomycetota</taxon>
        <taxon>Actinomycetes</taxon>
        <taxon>Streptosporangiales</taxon>
        <taxon>Streptosporangiaceae</taxon>
        <taxon>Planomonospora</taxon>
    </lineage>
</organism>
<accession>A0A161LPI2</accession>
<feature type="domain" description="ATP-grasp" evidence="1">
    <location>
        <begin position="140"/>
        <end position="283"/>
    </location>
</feature>
<reference evidence="2 3" key="1">
    <citation type="journal article" date="2016" name="Genome Announc.">
        <title>Draft Genome Sequence of Planomonospora sphaerica JCM9374, a Rare Actinomycete.</title>
        <authorList>
            <person name="Dohra H."/>
            <person name="Suzuki T."/>
            <person name="Inoue Y."/>
            <person name="Kodani S."/>
        </authorList>
    </citation>
    <scope>NUCLEOTIDE SEQUENCE [LARGE SCALE GENOMIC DNA]</scope>
    <source>
        <strain evidence="2 3">JCM 9374</strain>
    </source>
</reference>
<dbReference type="InterPro" id="IPR025643">
    <property type="entry name" value="R2K_3"/>
</dbReference>
<dbReference type="OrthoDB" id="5355744at2"/>
<proteinExistence type="predicted"/>